<dbReference type="RefSeq" id="WP_154772497.1">
    <property type="nucleotide sequence ID" value="NZ_JAXHPG010000004.1"/>
</dbReference>
<evidence type="ECO:0000313" key="1">
    <source>
        <dbReference type="EMBL" id="MDY6485682.1"/>
    </source>
</evidence>
<dbReference type="Proteomes" id="UP001278995">
    <property type="component" value="Unassembled WGS sequence"/>
</dbReference>
<reference evidence="2 3" key="1">
    <citation type="submission" date="2019-11" db="EMBL/GenBank/DDBJ databases">
        <authorList>
            <person name="An D."/>
        </authorList>
    </citation>
    <scope>NUCLEOTIDE SEQUENCE [LARGE SCALE GENOMIC DNA]</scope>
    <source>
        <strain evidence="2 3">YIM 103518</strain>
    </source>
</reference>
<comment type="caution">
    <text evidence="2">The sequence shown here is derived from an EMBL/GenBank/DDBJ whole genome shotgun (WGS) entry which is preliminary data.</text>
</comment>
<dbReference type="AlphaFoldDB" id="A0A6L6GEF0"/>
<reference evidence="1 4" key="2">
    <citation type="submission" date="2023-11" db="EMBL/GenBank/DDBJ databases">
        <title>The common occurrence of Acinetobacte faecalis in cattle feces and its emended description.</title>
        <authorList>
            <person name="Kyselkova M."/>
            <person name="Xanthopoulou K."/>
            <person name="Shestivska V."/>
            <person name="Spanelova P."/>
            <person name="Maixnerova M."/>
            <person name="Higgins P.G."/>
            <person name="Nemec A."/>
        </authorList>
    </citation>
    <scope>NUCLEOTIDE SEQUENCE [LARGE SCALE GENOMIC DNA]</scope>
    <source>
        <strain evidence="1 4">ANC 7483</strain>
    </source>
</reference>
<name>A0A6L6GEF0_9GAMM</name>
<protein>
    <submittedName>
        <fullName evidence="2">Uncharacterized protein</fullName>
    </submittedName>
</protein>
<proteinExistence type="predicted"/>
<gene>
    <name evidence="2" type="ORF">GIX10_05380</name>
    <name evidence="1" type="ORF">SKM51_00360</name>
</gene>
<organism evidence="2 3">
    <name type="scientific">Acinetobacter faecalis</name>
    <dbReference type="NCBI Taxonomy" id="2665161"/>
    <lineage>
        <taxon>Bacteria</taxon>
        <taxon>Pseudomonadati</taxon>
        <taxon>Pseudomonadota</taxon>
        <taxon>Gammaproteobacteria</taxon>
        <taxon>Moraxellales</taxon>
        <taxon>Moraxellaceae</taxon>
        <taxon>Acinetobacter</taxon>
    </lineage>
</organism>
<dbReference type="EMBL" id="WLYL01000012">
    <property type="protein sequence ID" value="MTD10879.1"/>
    <property type="molecule type" value="Genomic_DNA"/>
</dbReference>
<accession>A0A6L6GEF0</accession>
<evidence type="ECO:0000313" key="2">
    <source>
        <dbReference type="EMBL" id="MTD10879.1"/>
    </source>
</evidence>
<dbReference type="Proteomes" id="UP000473854">
    <property type="component" value="Unassembled WGS sequence"/>
</dbReference>
<sequence length="66" mass="7663">METYLIELLEEIVLTKEDCPPITFEKGTILKVIMQTPSALLVSSDSNFNFTIHTSEENKVWRNFKE</sequence>
<evidence type="ECO:0000313" key="4">
    <source>
        <dbReference type="Proteomes" id="UP001278995"/>
    </source>
</evidence>
<evidence type="ECO:0000313" key="3">
    <source>
        <dbReference type="Proteomes" id="UP000473854"/>
    </source>
</evidence>
<dbReference type="EMBL" id="JAXHPL010000001">
    <property type="protein sequence ID" value="MDY6485682.1"/>
    <property type="molecule type" value="Genomic_DNA"/>
</dbReference>